<feature type="domain" description="EF-hand" evidence="3">
    <location>
        <begin position="53"/>
        <end position="88"/>
    </location>
</feature>
<evidence type="ECO:0000313" key="4">
    <source>
        <dbReference type="EMBL" id="RDJ15906.1"/>
    </source>
</evidence>
<protein>
    <submittedName>
        <fullName evidence="4">Calcium-binding protein</fullName>
    </submittedName>
</protein>
<comment type="caution">
    <text evidence="4">The sequence shown here is derived from an EMBL/GenBank/DDBJ whole genome shotgun (WGS) entry which is preliminary data.</text>
</comment>
<organism evidence="4 5">
    <name type="scientific">Rhizobium grahamii</name>
    <dbReference type="NCBI Taxonomy" id="1120045"/>
    <lineage>
        <taxon>Bacteria</taxon>
        <taxon>Pseudomonadati</taxon>
        <taxon>Pseudomonadota</taxon>
        <taxon>Alphaproteobacteria</taxon>
        <taxon>Hyphomicrobiales</taxon>
        <taxon>Rhizobiaceae</taxon>
        <taxon>Rhizobium/Agrobacterium group</taxon>
        <taxon>Rhizobium</taxon>
    </lineage>
</organism>
<feature type="domain" description="EF-hand" evidence="3">
    <location>
        <begin position="165"/>
        <end position="192"/>
    </location>
</feature>
<dbReference type="RefSeq" id="WP_114711092.1">
    <property type="nucleotide sequence ID" value="NZ_KZ857258.1"/>
</dbReference>
<dbReference type="SMART" id="SM00054">
    <property type="entry name" value="EFh"/>
    <property type="match status" value="2"/>
</dbReference>
<dbReference type="SUPFAM" id="SSF47473">
    <property type="entry name" value="EF-hand"/>
    <property type="match status" value="1"/>
</dbReference>
<evidence type="ECO:0000259" key="3">
    <source>
        <dbReference type="PROSITE" id="PS50222"/>
    </source>
</evidence>
<dbReference type="GO" id="GO:0005509">
    <property type="term" value="F:calcium ion binding"/>
    <property type="evidence" value="ECO:0007669"/>
    <property type="project" value="InterPro"/>
</dbReference>
<evidence type="ECO:0000256" key="2">
    <source>
        <dbReference type="SAM" id="SignalP"/>
    </source>
</evidence>
<dbReference type="InterPro" id="IPR011992">
    <property type="entry name" value="EF-hand-dom_pair"/>
</dbReference>
<dbReference type="PROSITE" id="PS00018">
    <property type="entry name" value="EF_HAND_1"/>
    <property type="match status" value="1"/>
</dbReference>
<keyword evidence="2" id="KW-0732">Signal</keyword>
<evidence type="ECO:0000313" key="5">
    <source>
        <dbReference type="Proteomes" id="UP000254939"/>
    </source>
</evidence>
<dbReference type="Pfam" id="PF13202">
    <property type="entry name" value="EF-hand_5"/>
    <property type="match status" value="4"/>
</dbReference>
<dbReference type="Proteomes" id="UP000254939">
    <property type="component" value="Unassembled WGS sequence"/>
</dbReference>
<dbReference type="Gene3D" id="1.10.238.10">
    <property type="entry name" value="EF-hand"/>
    <property type="match status" value="2"/>
</dbReference>
<accession>A0A370KW00</accession>
<feature type="region of interest" description="Disordered" evidence="1">
    <location>
        <begin position="109"/>
        <end position="158"/>
    </location>
</feature>
<dbReference type="OrthoDB" id="8404005at2"/>
<name>A0A370KW00_9HYPH</name>
<feature type="signal peptide" evidence="2">
    <location>
        <begin position="1"/>
        <end position="26"/>
    </location>
</feature>
<evidence type="ECO:0000256" key="1">
    <source>
        <dbReference type="SAM" id="MobiDB-lite"/>
    </source>
</evidence>
<gene>
    <name evidence="4" type="ORF">B5K06_02400</name>
</gene>
<feature type="chain" id="PRO_5016645741" evidence="2">
    <location>
        <begin position="27"/>
        <end position="212"/>
    </location>
</feature>
<sequence>MSRNKLILAALSSVMIVGAAAGTSFAASHDKKHHSSRPQHAMGMMMAPRMGAIREVIFVRMLKQFDTNKDGQISKQEAKDGMEAIFVAIDTDKDGSLTPGEIRKYREAQMAKVKAPADDATDDDATPMAPPADADNAQPAPPQPGPDGRPDRRGMHGGMMRGMMMMQRFDTDENGQISKQEAEAAFDKFFTWMDRNKDGVISLDDMPDRPFP</sequence>
<dbReference type="InterPro" id="IPR018247">
    <property type="entry name" value="EF_Hand_1_Ca_BS"/>
</dbReference>
<dbReference type="AlphaFoldDB" id="A0A370KW00"/>
<reference evidence="4 5" key="1">
    <citation type="submission" date="2017-03" db="EMBL/GenBank/DDBJ databases">
        <title>Genome analysis of Rhizobial strains effectives or ineffectives for nitrogen fixation isolated from bean seeds.</title>
        <authorList>
            <person name="Peralta H."/>
            <person name="Aguilar-Vera A."/>
            <person name="Mora Y."/>
            <person name="Vargas-Lagunas C."/>
            <person name="Girard L."/>
            <person name="Mora J."/>
        </authorList>
    </citation>
    <scope>NUCLEOTIDE SEQUENCE [LARGE SCALE GENOMIC DNA]</scope>
    <source>
        <strain evidence="4 5">CCGM3</strain>
    </source>
</reference>
<dbReference type="EMBL" id="NAAC01000003">
    <property type="protein sequence ID" value="RDJ15906.1"/>
    <property type="molecule type" value="Genomic_DNA"/>
</dbReference>
<proteinExistence type="predicted"/>
<dbReference type="PROSITE" id="PS50222">
    <property type="entry name" value="EF_HAND_2"/>
    <property type="match status" value="2"/>
</dbReference>
<dbReference type="InterPro" id="IPR002048">
    <property type="entry name" value="EF_hand_dom"/>
</dbReference>